<dbReference type="FunFam" id="1.10.287.130:FF:000002">
    <property type="entry name" value="Two-component osmosensing histidine kinase"/>
    <property type="match status" value="1"/>
</dbReference>
<feature type="domain" description="Histidine kinase" evidence="12">
    <location>
        <begin position="648"/>
        <end position="869"/>
    </location>
</feature>
<gene>
    <name evidence="15" type="ORF">CU097_009858</name>
</gene>
<dbReference type="SMART" id="SM00304">
    <property type="entry name" value="HAMP"/>
    <property type="match status" value="7"/>
</dbReference>
<feature type="domain" description="Response regulatory" evidence="13">
    <location>
        <begin position="1017"/>
        <end position="1137"/>
    </location>
</feature>
<feature type="transmembrane region" description="Helical" evidence="11">
    <location>
        <begin position="1218"/>
        <end position="1239"/>
    </location>
</feature>
<feature type="domain" description="HAMP" evidence="14">
    <location>
        <begin position="390"/>
        <end position="442"/>
    </location>
</feature>
<dbReference type="GO" id="GO:0016020">
    <property type="term" value="C:membrane"/>
    <property type="evidence" value="ECO:0007669"/>
    <property type="project" value="InterPro"/>
</dbReference>
<dbReference type="PROSITE" id="PS50885">
    <property type="entry name" value="HAMP"/>
    <property type="match status" value="7"/>
</dbReference>
<evidence type="ECO:0000256" key="6">
    <source>
        <dbReference type="ARBA" id="ARBA00022741"/>
    </source>
</evidence>
<dbReference type="SUPFAM" id="SSF52172">
    <property type="entry name" value="CheY-like"/>
    <property type="match status" value="2"/>
</dbReference>
<evidence type="ECO:0000256" key="11">
    <source>
        <dbReference type="SAM" id="Phobius"/>
    </source>
</evidence>
<feature type="transmembrane region" description="Helical" evidence="11">
    <location>
        <begin position="1259"/>
        <end position="1279"/>
    </location>
</feature>
<feature type="domain" description="HAMP" evidence="14">
    <location>
        <begin position="22"/>
        <end position="74"/>
    </location>
</feature>
<keyword evidence="11" id="KW-0812">Transmembrane</keyword>
<keyword evidence="9" id="KW-0902">Two-component regulatory system</keyword>
<feature type="domain" description="HAMP" evidence="14">
    <location>
        <begin position="206"/>
        <end position="258"/>
    </location>
</feature>
<evidence type="ECO:0000256" key="4">
    <source>
        <dbReference type="ARBA" id="ARBA00022679"/>
    </source>
</evidence>
<keyword evidence="16" id="KW-1185">Reference proteome</keyword>
<dbReference type="GO" id="GO:0000155">
    <property type="term" value="F:phosphorelay sensor kinase activity"/>
    <property type="evidence" value="ECO:0007669"/>
    <property type="project" value="InterPro"/>
</dbReference>
<dbReference type="CDD" id="cd17546">
    <property type="entry name" value="REC_hyHK_CKI1_RcsC-like"/>
    <property type="match status" value="1"/>
</dbReference>
<evidence type="ECO:0000313" key="15">
    <source>
        <dbReference type="EMBL" id="RCH90218.1"/>
    </source>
</evidence>
<keyword evidence="8" id="KW-0067">ATP-binding</keyword>
<dbReference type="CDD" id="cd16922">
    <property type="entry name" value="HATPase_EvgS-ArcB-TorS-like"/>
    <property type="match status" value="1"/>
</dbReference>
<reference evidence="15 16" key="1">
    <citation type="journal article" date="2018" name="G3 (Bethesda)">
        <title>Phylogenetic and Phylogenomic Definition of Rhizopus Species.</title>
        <authorList>
            <person name="Gryganskyi A.P."/>
            <person name="Golan J."/>
            <person name="Dolatabadi S."/>
            <person name="Mondo S."/>
            <person name="Robb S."/>
            <person name="Idnurm A."/>
            <person name="Muszewska A."/>
            <person name="Steczkiewicz K."/>
            <person name="Masonjones S."/>
            <person name="Liao H.L."/>
            <person name="Gajdeczka M.T."/>
            <person name="Anike F."/>
            <person name="Vuek A."/>
            <person name="Anishchenko I.M."/>
            <person name="Voigt K."/>
            <person name="de Hoog G.S."/>
            <person name="Smith M.E."/>
            <person name="Heitman J."/>
            <person name="Vilgalys R."/>
            <person name="Stajich J.E."/>
        </authorList>
    </citation>
    <scope>NUCLEOTIDE SEQUENCE [LARGE SCALE GENOMIC DNA]</scope>
    <source>
        <strain evidence="15 16">CBS 357.93</strain>
    </source>
</reference>
<keyword evidence="3 10" id="KW-0597">Phosphoprotein</keyword>
<evidence type="ECO:0000256" key="8">
    <source>
        <dbReference type="ARBA" id="ARBA00022840"/>
    </source>
</evidence>
<dbReference type="Gene3D" id="3.30.565.10">
    <property type="entry name" value="Histidine kinase-like ATPase, C-terminal domain"/>
    <property type="match status" value="1"/>
</dbReference>
<keyword evidence="6" id="KW-0547">Nucleotide-binding</keyword>
<evidence type="ECO:0000259" key="13">
    <source>
        <dbReference type="PROSITE" id="PS50110"/>
    </source>
</evidence>
<dbReference type="SUPFAM" id="SSF158472">
    <property type="entry name" value="HAMP domain-like"/>
    <property type="match status" value="1"/>
</dbReference>
<dbReference type="SMART" id="SM00388">
    <property type="entry name" value="HisKA"/>
    <property type="match status" value="1"/>
</dbReference>
<dbReference type="GO" id="GO:0005524">
    <property type="term" value="F:ATP binding"/>
    <property type="evidence" value="ECO:0007669"/>
    <property type="project" value="UniProtKB-KW"/>
</dbReference>
<dbReference type="InterPro" id="IPR005467">
    <property type="entry name" value="His_kinase_dom"/>
</dbReference>
<dbReference type="InterPro" id="IPR003661">
    <property type="entry name" value="HisK_dim/P_dom"/>
</dbReference>
<keyword evidence="11" id="KW-0472">Membrane</keyword>
<dbReference type="InterPro" id="IPR036890">
    <property type="entry name" value="HATPase_C_sf"/>
</dbReference>
<dbReference type="SMART" id="SM00448">
    <property type="entry name" value="REC"/>
    <property type="match status" value="1"/>
</dbReference>
<evidence type="ECO:0000259" key="14">
    <source>
        <dbReference type="PROSITE" id="PS50885"/>
    </source>
</evidence>
<dbReference type="CDD" id="cd06225">
    <property type="entry name" value="HAMP"/>
    <property type="match status" value="6"/>
</dbReference>
<evidence type="ECO:0000259" key="12">
    <source>
        <dbReference type="PROSITE" id="PS50109"/>
    </source>
</evidence>
<dbReference type="PROSITE" id="PS50109">
    <property type="entry name" value="HIS_KIN"/>
    <property type="match status" value="1"/>
</dbReference>
<dbReference type="EMBL" id="PJQL01001157">
    <property type="protein sequence ID" value="RCH90218.1"/>
    <property type="molecule type" value="Genomic_DNA"/>
</dbReference>
<comment type="catalytic activity">
    <reaction evidence="1">
        <text>ATP + protein L-histidine = ADP + protein N-phospho-L-histidine.</text>
        <dbReference type="EC" id="2.7.13.3"/>
    </reaction>
</comment>
<dbReference type="FunFam" id="3.30.565.10:FF:000010">
    <property type="entry name" value="Sensor histidine kinase RcsC"/>
    <property type="match status" value="1"/>
</dbReference>
<name>A0A367JJV7_RHIAZ</name>
<keyword evidence="5" id="KW-0677">Repeat</keyword>
<dbReference type="STRING" id="86630.A0A367JJV7"/>
<keyword evidence="11" id="KW-1133">Transmembrane helix</keyword>
<dbReference type="InterPro" id="IPR003660">
    <property type="entry name" value="HAMP_dom"/>
</dbReference>
<dbReference type="Gene3D" id="1.10.287.130">
    <property type="match status" value="1"/>
</dbReference>
<dbReference type="Pfam" id="PF02518">
    <property type="entry name" value="HATPase_c"/>
    <property type="match status" value="1"/>
</dbReference>
<comment type="caution">
    <text evidence="15">The sequence shown here is derived from an EMBL/GenBank/DDBJ whole genome shotgun (WGS) entry which is preliminary data.</text>
</comment>
<keyword evidence="4" id="KW-0808">Transferase</keyword>
<dbReference type="FunFam" id="1.20.120.1530:FF:000002">
    <property type="entry name" value="Two-component osmosensing histidine kinase"/>
    <property type="match status" value="4"/>
</dbReference>
<feature type="modified residue" description="4-aspartylphosphate" evidence="10">
    <location>
        <position position="1066"/>
    </location>
</feature>
<dbReference type="InterPro" id="IPR004358">
    <property type="entry name" value="Sig_transdc_His_kin-like_C"/>
</dbReference>
<feature type="non-terminal residue" evidence="15">
    <location>
        <position position="1"/>
    </location>
</feature>
<feature type="domain" description="HAMP" evidence="14">
    <location>
        <begin position="114"/>
        <end position="166"/>
    </location>
</feature>
<dbReference type="CDD" id="cd00082">
    <property type="entry name" value="HisKA"/>
    <property type="match status" value="1"/>
</dbReference>
<dbReference type="Pfam" id="PF00072">
    <property type="entry name" value="Response_reg"/>
    <property type="match status" value="1"/>
</dbReference>
<dbReference type="InterPro" id="IPR001789">
    <property type="entry name" value="Sig_transdc_resp-reg_receiver"/>
</dbReference>
<dbReference type="Proteomes" id="UP000252139">
    <property type="component" value="Unassembled WGS sequence"/>
</dbReference>
<dbReference type="EC" id="2.7.13.3" evidence="2"/>
<keyword evidence="7" id="KW-0418">Kinase</keyword>
<dbReference type="PROSITE" id="PS50110">
    <property type="entry name" value="RESPONSE_REGULATORY"/>
    <property type="match status" value="1"/>
</dbReference>
<feature type="domain" description="HAMP" evidence="14">
    <location>
        <begin position="574"/>
        <end position="626"/>
    </location>
</feature>
<evidence type="ECO:0000256" key="3">
    <source>
        <dbReference type="ARBA" id="ARBA00022553"/>
    </source>
</evidence>
<dbReference type="SUPFAM" id="SSF58104">
    <property type="entry name" value="Methyl-accepting chemotaxis protein (MCP) signaling domain"/>
    <property type="match status" value="2"/>
</dbReference>
<evidence type="ECO:0000256" key="5">
    <source>
        <dbReference type="ARBA" id="ARBA00022737"/>
    </source>
</evidence>
<evidence type="ECO:0000256" key="7">
    <source>
        <dbReference type="ARBA" id="ARBA00022777"/>
    </source>
</evidence>
<proteinExistence type="predicted"/>
<protein>
    <recommendedName>
        <fullName evidence="2">histidine kinase</fullName>
        <ecNumber evidence="2">2.7.13.3</ecNumber>
    </recommendedName>
</protein>
<dbReference type="InterPro" id="IPR036097">
    <property type="entry name" value="HisK_dim/P_sf"/>
</dbReference>
<dbReference type="SMART" id="SM00387">
    <property type="entry name" value="HATPase_c"/>
    <property type="match status" value="1"/>
</dbReference>
<dbReference type="Gene3D" id="1.20.120.1530">
    <property type="match status" value="5"/>
</dbReference>
<dbReference type="PRINTS" id="PR00344">
    <property type="entry name" value="BCTRLSENSOR"/>
</dbReference>
<dbReference type="OrthoDB" id="10266508at2759"/>
<dbReference type="Pfam" id="PF00672">
    <property type="entry name" value="HAMP"/>
    <property type="match status" value="7"/>
</dbReference>
<dbReference type="InterPro" id="IPR003594">
    <property type="entry name" value="HATPase_dom"/>
</dbReference>
<dbReference type="Gene3D" id="3.40.50.2300">
    <property type="match status" value="1"/>
</dbReference>
<dbReference type="SUPFAM" id="SSF55874">
    <property type="entry name" value="ATPase domain of HSP90 chaperone/DNA topoisomerase II/histidine kinase"/>
    <property type="match status" value="1"/>
</dbReference>
<evidence type="ECO:0000256" key="2">
    <source>
        <dbReference type="ARBA" id="ARBA00012438"/>
    </source>
</evidence>
<evidence type="ECO:0000256" key="10">
    <source>
        <dbReference type="PROSITE-ProRule" id="PRU00169"/>
    </source>
</evidence>
<dbReference type="PANTHER" id="PTHR45339:SF1">
    <property type="entry name" value="HYBRID SIGNAL TRANSDUCTION HISTIDINE KINASE J"/>
    <property type="match status" value="1"/>
</dbReference>
<organism evidence="15 16">
    <name type="scientific">Rhizopus azygosporus</name>
    <name type="common">Rhizopus microsporus var. azygosporus</name>
    <dbReference type="NCBI Taxonomy" id="86630"/>
    <lineage>
        <taxon>Eukaryota</taxon>
        <taxon>Fungi</taxon>
        <taxon>Fungi incertae sedis</taxon>
        <taxon>Mucoromycota</taxon>
        <taxon>Mucoromycotina</taxon>
        <taxon>Mucoromycetes</taxon>
        <taxon>Mucorales</taxon>
        <taxon>Mucorineae</taxon>
        <taxon>Rhizopodaceae</taxon>
        <taxon>Rhizopus</taxon>
    </lineage>
</organism>
<evidence type="ECO:0000256" key="1">
    <source>
        <dbReference type="ARBA" id="ARBA00000085"/>
    </source>
</evidence>
<sequence length="1309" mass="143999">AVVKDVAGTWKDLTDNVNQMAANLTTQVRSIAEVTKAVALGDLSKKIEVESGGEILELKNIVNSMVDQLNVFASEVTRVAKEVGTEGKLGGQALVPNVDGTWKGLTDNVNQMAANLTNQVRSIAEVTKAVALGDLSKKIEVESGGEILELKNIVNSMVDQLNVFASEVTRVAKEVGTEGKLGGQAFVPNIGGTWKGLTDNVNQMAANLTNQVRSIAEVTKAVALGDLSKKIGVESDGEIRELKDTVNNMVDQLRVFASEVTRVAKEVGTEGKLGGQAFVPNVDGTWKGLTDNVNQMAANLTSQVRSIAEVTKAVALGDLSKKIEVESDGEILELKNVVNAMVDQLRVFASEVTRVAKEVGTDGKLGGQAVVKDVAGTWNELTDNVNQMAANLTTQVRSIAEVTKAVARGDLSKKIDVETRGEILELKITVNSMVDQLRVFASEVTRVAREVGTEGKLGGQATIIGVDGTWKDLTDNVNLMASNLTDQLRSIAAVCKAVAQGDLSKKIEVEVHGEIAELKTTINTMVDQLSSFASEVKRVCMEVGTEGKLGVQAQVEDIQGLWRDITSNVNIMASNLTTQVRAFAQISAAATENDFSRLITVEASGEMDSLKTKINQMVNSLRDAIQKNRLAREAAELANRSKSEFLANMSHEIRTPMNGIIGMTSLTLETELTRQQRENLMIVSSLANSLLSIIDDILDISKIEAGRMTVESIPFSLRAAIFSVLKTLAVKANQKKLDLIYNVDCAIPDQLIGDPLRLRQVITNLIGNAIKFTNKGEVSLEARIVELNGDDIVLELCVKDTGIGIQEDKLNVIFDTFCQADGSTTREYGGTGLGLSISKSLVQLMGGELWVKSVYSKGSQFYFTLKFKRYAMEEEDAFEKIKRFKGRNVLFLDSLGDRKDVADKIEQLGLVPYRITDISEAAKIVSKNKQSPIFDTVIVDNMAYAEKIREAVHLRYTPIILIAPEILRLNMKLCIDLGITGYINSSITISDLAYTLLPALESHATLPNDSSIPMSLDILLAEDNIVNQKLAVRILEKFGHKVEIVSNGKMAVEAFENRKYDLILMDVQMPIMGGFEATQKIREIEHLSGGNSHIPIIALTAHAMIGDREKCLQSGMDEYVTKPLRFPELIAAIKKFAPQSAYVMTSKSKFLFSERLAASDFSNPTSLLFWLLMLERRNAWGIIVWEFVSRLDQNLYSTQHLDTHRPLRLWELGSVRLLAFRIWCLLGTGSFWGLVYIGLAYMDGFPFKYLLQFHHVLKLLWISTIGGLIMIIFWSFWTFQYKGVLWQKELRKGIIVWYSEGVAHAAQVL</sequence>
<evidence type="ECO:0000256" key="9">
    <source>
        <dbReference type="ARBA" id="ARBA00023012"/>
    </source>
</evidence>
<feature type="domain" description="HAMP" evidence="14">
    <location>
        <begin position="298"/>
        <end position="350"/>
    </location>
</feature>
<dbReference type="Pfam" id="PF00512">
    <property type="entry name" value="HisKA"/>
    <property type="match status" value="1"/>
</dbReference>
<dbReference type="SUPFAM" id="SSF47384">
    <property type="entry name" value="Homodimeric domain of signal transducing histidine kinase"/>
    <property type="match status" value="1"/>
</dbReference>
<dbReference type="PANTHER" id="PTHR45339">
    <property type="entry name" value="HYBRID SIGNAL TRANSDUCTION HISTIDINE KINASE J"/>
    <property type="match status" value="1"/>
</dbReference>
<evidence type="ECO:0000313" key="16">
    <source>
        <dbReference type="Proteomes" id="UP000252139"/>
    </source>
</evidence>
<dbReference type="InterPro" id="IPR011006">
    <property type="entry name" value="CheY-like_superfamily"/>
</dbReference>
<feature type="domain" description="HAMP" evidence="14">
    <location>
        <begin position="482"/>
        <end position="534"/>
    </location>
</feature>
<accession>A0A367JJV7</accession>